<dbReference type="CDD" id="cd06661">
    <property type="entry name" value="GGCT_like"/>
    <property type="match status" value="1"/>
</dbReference>
<protein>
    <recommendedName>
        <fullName evidence="1">Gamma-glutamylcyclotransferase AIG2-like domain-containing protein</fullName>
    </recommendedName>
</protein>
<accession>A0A7G6E749</accession>
<sequence length="148" mass="17119">MMERQEDCLFVYGSLLTGTNDPEIDRIIPAYCRYIAEGYILAELYDLGEYPGAIPCMYPEAKVYGKVFEVLNFAECFNVLDEYEGYYANDLKASEFMRSKTPVRLLTGEDTVMAWVYYYNGEIKDEPQIISGNYVQYKRDKDKISPAI</sequence>
<dbReference type="KEGG" id="tfr:BR63_17555"/>
<dbReference type="InterPro" id="IPR013024">
    <property type="entry name" value="GGCT-like"/>
</dbReference>
<dbReference type="RefSeq" id="WP_081908079.1">
    <property type="nucleotide sequence ID" value="NZ_CP045798.1"/>
</dbReference>
<dbReference type="Pfam" id="PF06094">
    <property type="entry name" value="GGACT"/>
    <property type="match status" value="1"/>
</dbReference>
<name>A0A7G6E749_THEFR</name>
<evidence type="ECO:0000313" key="2">
    <source>
        <dbReference type="EMBL" id="QNB47903.1"/>
    </source>
</evidence>
<dbReference type="InterPro" id="IPR009288">
    <property type="entry name" value="AIG2-like_dom"/>
</dbReference>
<dbReference type="InterPro" id="IPR036568">
    <property type="entry name" value="GGCT-like_sf"/>
</dbReference>
<gene>
    <name evidence="2" type="ORF">BR63_17555</name>
</gene>
<dbReference type="AlphaFoldDB" id="A0A7G6E749"/>
<organism evidence="2 3">
    <name type="scientific">Thermanaerosceptrum fracticalcis</name>
    <dbReference type="NCBI Taxonomy" id="1712410"/>
    <lineage>
        <taxon>Bacteria</taxon>
        <taxon>Bacillati</taxon>
        <taxon>Bacillota</taxon>
        <taxon>Clostridia</taxon>
        <taxon>Eubacteriales</taxon>
        <taxon>Peptococcaceae</taxon>
        <taxon>Thermanaerosceptrum</taxon>
    </lineage>
</organism>
<dbReference type="Gene3D" id="3.10.490.10">
    <property type="entry name" value="Gamma-glutamyl cyclotransferase-like"/>
    <property type="match status" value="1"/>
</dbReference>
<evidence type="ECO:0000259" key="1">
    <source>
        <dbReference type="Pfam" id="PF06094"/>
    </source>
</evidence>
<proteinExistence type="predicted"/>
<evidence type="ECO:0000313" key="3">
    <source>
        <dbReference type="Proteomes" id="UP000515847"/>
    </source>
</evidence>
<dbReference type="EMBL" id="CP045798">
    <property type="protein sequence ID" value="QNB47903.1"/>
    <property type="molecule type" value="Genomic_DNA"/>
</dbReference>
<dbReference type="Proteomes" id="UP000515847">
    <property type="component" value="Chromosome"/>
</dbReference>
<keyword evidence="3" id="KW-1185">Reference proteome</keyword>
<dbReference type="SUPFAM" id="SSF110857">
    <property type="entry name" value="Gamma-glutamyl cyclotransferase-like"/>
    <property type="match status" value="1"/>
</dbReference>
<feature type="domain" description="Gamma-glutamylcyclotransferase AIG2-like" evidence="1">
    <location>
        <begin position="9"/>
        <end position="134"/>
    </location>
</feature>
<reference evidence="2 3" key="1">
    <citation type="journal article" date="2019" name="Front. Microbiol.">
        <title>Thermoanaerosceptrum fracticalcis gen. nov. sp. nov., a Novel Fumarate-Fermenting Microorganism From a Deep Fractured Carbonate Aquifer of the US Great Basin.</title>
        <authorList>
            <person name="Hamilton-Brehm S.D."/>
            <person name="Stewart L.E."/>
            <person name="Zavarin M."/>
            <person name="Caldwell M."/>
            <person name="Lawson P.A."/>
            <person name="Onstott T.C."/>
            <person name="Grzymski J."/>
            <person name="Neveux I."/>
            <person name="Lollar B.S."/>
            <person name="Russell C.E."/>
            <person name="Moser D.P."/>
        </authorList>
    </citation>
    <scope>NUCLEOTIDE SEQUENCE [LARGE SCALE GENOMIC DNA]</scope>
    <source>
        <strain evidence="2 3">DRI-13</strain>
    </source>
</reference>
<dbReference type="OrthoDB" id="8538589at2"/>